<sequence length="52" mass="5823">MAGISLPQIITVAAVVAIAFYFHKSKQRKRDAEAQAKQQLIDDQKKNQTPPE</sequence>
<gene>
    <name evidence="3" type="ORF">NCTC12282_06334</name>
</gene>
<accession>A0A484ZZQ8</accession>
<feature type="region of interest" description="Disordered" evidence="1">
    <location>
        <begin position="31"/>
        <end position="52"/>
    </location>
</feature>
<dbReference type="AlphaFoldDB" id="A0A484ZZQ8"/>
<keyword evidence="2" id="KW-0472">Membrane</keyword>
<feature type="transmembrane region" description="Helical" evidence="2">
    <location>
        <begin position="6"/>
        <end position="22"/>
    </location>
</feature>
<keyword evidence="2" id="KW-0812">Transmembrane</keyword>
<protein>
    <submittedName>
        <fullName evidence="3">Uncharacterized protein</fullName>
    </submittedName>
</protein>
<feature type="compositionally biased region" description="Basic and acidic residues" evidence="1">
    <location>
        <begin position="31"/>
        <end position="46"/>
    </location>
</feature>
<dbReference type="EMBL" id="CAADJA010000002">
    <property type="protein sequence ID" value="VFS53128.1"/>
    <property type="molecule type" value="Genomic_DNA"/>
</dbReference>
<proteinExistence type="predicted"/>
<evidence type="ECO:0000313" key="4">
    <source>
        <dbReference type="Proteomes" id="UP000373449"/>
    </source>
</evidence>
<reference evidence="3 4" key="1">
    <citation type="submission" date="2019-03" db="EMBL/GenBank/DDBJ databases">
        <authorList>
            <consortium name="Pathogen Informatics"/>
        </authorList>
    </citation>
    <scope>NUCLEOTIDE SEQUENCE [LARGE SCALE GENOMIC DNA]</scope>
    <source>
        <strain evidence="3 4">NCTC12282</strain>
    </source>
</reference>
<name>A0A484ZZQ8_9GAMM</name>
<keyword evidence="2" id="KW-1133">Transmembrane helix</keyword>
<evidence type="ECO:0000256" key="2">
    <source>
        <dbReference type="SAM" id="Phobius"/>
    </source>
</evidence>
<evidence type="ECO:0000256" key="1">
    <source>
        <dbReference type="SAM" id="MobiDB-lite"/>
    </source>
</evidence>
<organism evidence="3 4">
    <name type="scientific">Budvicia aquatica</name>
    <dbReference type="NCBI Taxonomy" id="82979"/>
    <lineage>
        <taxon>Bacteria</taxon>
        <taxon>Pseudomonadati</taxon>
        <taxon>Pseudomonadota</taxon>
        <taxon>Gammaproteobacteria</taxon>
        <taxon>Enterobacterales</taxon>
        <taxon>Budviciaceae</taxon>
        <taxon>Budvicia</taxon>
    </lineage>
</organism>
<dbReference type="Proteomes" id="UP000373449">
    <property type="component" value="Unassembled WGS sequence"/>
</dbReference>
<evidence type="ECO:0000313" key="3">
    <source>
        <dbReference type="EMBL" id="VFS53128.1"/>
    </source>
</evidence>
<dbReference type="RefSeq" id="WP_154661450.1">
    <property type="nucleotide sequence ID" value="NZ_BRLG01000011.1"/>
</dbReference>